<dbReference type="Proteomes" id="UP000807342">
    <property type="component" value="Unassembled WGS sequence"/>
</dbReference>
<organism evidence="2 3">
    <name type="scientific">Macrolepiota fuliginosa MF-IS2</name>
    <dbReference type="NCBI Taxonomy" id="1400762"/>
    <lineage>
        <taxon>Eukaryota</taxon>
        <taxon>Fungi</taxon>
        <taxon>Dikarya</taxon>
        <taxon>Basidiomycota</taxon>
        <taxon>Agaricomycotina</taxon>
        <taxon>Agaricomycetes</taxon>
        <taxon>Agaricomycetidae</taxon>
        <taxon>Agaricales</taxon>
        <taxon>Agaricineae</taxon>
        <taxon>Agaricaceae</taxon>
        <taxon>Macrolepiota</taxon>
    </lineage>
</organism>
<gene>
    <name evidence="2" type="ORF">P691DRAFT_783115</name>
</gene>
<dbReference type="EMBL" id="MU152781">
    <property type="protein sequence ID" value="KAF9440183.1"/>
    <property type="molecule type" value="Genomic_DNA"/>
</dbReference>
<proteinExistence type="predicted"/>
<evidence type="ECO:0000313" key="3">
    <source>
        <dbReference type="Proteomes" id="UP000807342"/>
    </source>
</evidence>
<accession>A0A9P6BW41</accession>
<protein>
    <submittedName>
        <fullName evidence="2">Uncharacterized protein</fullName>
    </submittedName>
</protein>
<comment type="caution">
    <text evidence="2">The sequence shown here is derived from an EMBL/GenBank/DDBJ whole genome shotgun (WGS) entry which is preliminary data.</text>
</comment>
<evidence type="ECO:0000313" key="2">
    <source>
        <dbReference type="EMBL" id="KAF9440183.1"/>
    </source>
</evidence>
<reference evidence="2" key="1">
    <citation type="submission" date="2020-11" db="EMBL/GenBank/DDBJ databases">
        <authorList>
            <consortium name="DOE Joint Genome Institute"/>
            <person name="Ahrendt S."/>
            <person name="Riley R."/>
            <person name="Andreopoulos W."/>
            <person name="Labutti K."/>
            <person name="Pangilinan J."/>
            <person name="Ruiz-Duenas F.J."/>
            <person name="Barrasa J.M."/>
            <person name="Sanchez-Garcia M."/>
            <person name="Camarero S."/>
            <person name="Miyauchi S."/>
            <person name="Serrano A."/>
            <person name="Linde D."/>
            <person name="Babiker R."/>
            <person name="Drula E."/>
            <person name="Ayuso-Fernandez I."/>
            <person name="Pacheco R."/>
            <person name="Padilla G."/>
            <person name="Ferreira P."/>
            <person name="Barriuso J."/>
            <person name="Kellner H."/>
            <person name="Castanera R."/>
            <person name="Alfaro M."/>
            <person name="Ramirez L."/>
            <person name="Pisabarro A.G."/>
            <person name="Kuo A."/>
            <person name="Tritt A."/>
            <person name="Lipzen A."/>
            <person name="He G."/>
            <person name="Yan M."/>
            <person name="Ng V."/>
            <person name="Cullen D."/>
            <person name="Martin F."/>
            <person name="Rosso M.-N."/>
            <person name="Henrissat B."/>
            <person name="Hibbett D."/>
            <person name="Martinez A.T."/>
            <person name="Grigoriev I.V."/>
        </authorList>
    </citation>
    <scope>NUCLEOTIDE SEQUENCE</scope>
    <source>
        <strain evidence="2">MF-IS2</strain>
    </source>
</reference>
<sequence>MSWHLKSQIFASLPWQTDFLVKNKKLAETKHLFEDAAWPKVECTNKDKDCQETYADATKYLMAYRVVNILYWVNDDFNWIELLKETKRSTLWPRVEVDILLHQTIDAPLLLTGLRYFLTFSRAMAFTANALSVAFHLAYLREQKTFVMPQLVQDMSKALNVTKKDLLYSSTQGFNSMLYATAAMSPVLLLGPEIMAAKQTSCADCVKVWLAVEWKTSNGLIVVERMIWRAMFSTGLRLLSFKDSVRWLWAQIMPIVITAAGVQEDVTPEPAEEDQARLASGDNMAHGNEDNDRGDCEVAFSGVTCEGEYCEGSDKLGQDAGDDGMSNDGQEEGGEDMDDIILEEKSPGLLKRARVCGYKNPTLAMEPHWISMDGDQKILRSSWEKRIRYSQSLLVNIF</sequence>
<dbReference type="AlphaFoldDB" id="A0A9P6BW41"/>
<keyword evidence="3" id="KW-1185">Reference proteome</keyword>
<feature type="region of interest" description="Disordered" evidence="1">
    <location>
        <begin position="314"/>
        <end position="336"/>
    </location>
</feature>
<evidence type="ECO:0000256" key="1">
    <source>
        <dbReference type="SAM" id="MobiDB-lite"/>
    </source>
</evidence>
<name>A0A9P6BW41_9AGAR</name>